<dbReference type="Pfam" id="PF00005">
    <property type="entry name" value="ABC_tran"/>
    <property type="match status" value="1"/>
</dbReference>
<evidence type="ECO:0000313" key="3">
    <source>
        <dbReference type="EMBL" id="ERN03832.1"/>
    </source>
</evidence>
<sequence>MDFLCCGGAGGAIEQVGLEPSQHRCGKWVFVMELVPGFSLFRGLYEFAEYSFAGNYMGMDVASRGSGIRKHPLFFLKPFRKKCSPYFGRLSLEREGSKVFVDVEKPDVSKEREVVKQLLKDSNTSHAIICNSLKKIYPGKDGNPAKYAVRGLSLALNRGECFGAWSQWFREDCLHQYVIFHLRFLMKATWLQMMGLMSLTSVHAYIEGLDLRTDMDRIYTCMGMCPQHDMLWETLTGREHLLLFGRLRTSKAVEKSLKSLNLYNGGVGDKLTAQYSGGIKRRLSVAISLIGDPQVVYMDEPRTGLDPVSRNNL</sequence>
<dbReference type="EMBL" id="KI394330">
    <property type="protein sequence ID" value="ERN03832.1"/>
    <property type="molecule type" value="Genomic_DNA"/>
</dbReference>
<proteinExistence type="inferred from homology"/>
<dbReference type="Gene3D" id="3.40.50.300">
    <property type="entry name" value="P-loop containing nucleotide triphosphate hydrolases"/>
    <property type="match status" value="1"/>
</dbReference>
<dbReference type="InterPro" id="IPR027417">
    <property type="entry name" value="P-loop_NTPase"/>
</dbReference>
<dbReference type="AlphaFoldDB" id="W1P1W6"/>
<dbReference type="Gramene" id="ERN03832">
    <property type="protein sequence ID" value="ERN03832"/>
    <property type="gene ID" value="AMTR_s00078p00138290"/>
</dbReference>
<keyword evidence="4" id="KW-1185">Reference proteome</keyword>
<dbReference type="InterPro" id="IPR026082">
    <property type="entry name" value="ABCA"/>
</dbReference>
<gene>
    <name evidence="3" type="ORF">AMTR_s00078p00138290</name>
</gene>
<dbReference type="GO" id="GO:0140359">
    <property type="term" value="F:ABC-type transporter activity"/>
    <property type="evidence" value="ECO:0007669"/>
    <property type="project" value="InterPro"/>
</dbReference>
<dbReference type="HOGENOM" id="CLU_000604_19_5_1"/>
<dbReference type="eggNOG" id="KOG0059">
    <property type="taxonomic scope" value="Eukaryota"/>
</dbReference>
<dbReference type="SUPFAM" id="SSF52540">
    <property type="entry name" value="P-loop containing nucleoside triphosphate hydrolases"/>
    <property type="match status" value="1"/>
</dbReference>
<evidence type="ECO:0000313" key="4">
    <source>
        <dbReference type="Proteomes" id="UP000017836"/>
    </source>
</evidence>
<reference evidence="4" key="1">
    <citation type="journal article" date="2013" name="Science">
        <title>The Amborella genome and the evolution of flowering plants.</title>
        <authorList>
            <consortium name="Amborella Genome Project"/>
        </authorList>
    </citation>
    <scope>NUCLEOTIDE SEQUENCE [LARGE SCALE GENOMIC DNA]</scope>
</reference>
<evidence type="ECO:0000259" key="2">
    <source>
        <dbReference type="Pfam" id="PF00005"/>
    </source>
</evidence>
<dbReference type="GO" id="GO:0005524">
    <property type="term" value="F:ATP binding"/>
    <property type="evidence" value="ECO:0007669"/>
    <property type="project" value="InterPro"/>
</dbReference>
<accession>W1P1W6</accession>
<comment type="similarity">
    <text evidence="1">Belongs to the ABC transporter superfamily. ABCA family. CPR flippase (TC 3.A.1.211) subfamily.</text>
</comment>
<evidence type="ECO:0000256" key="1">
    <source>
        <dbReference type="ARBA" id="ARBA00008526"/>
    </source>
</evidence>
<dbReference type="GO" id="GO:0016887">
    <property type="term" value="F:ATP hydrolysis activity"/>
    <property type="evidence" value="ECO:0007669"/>
    <property type="project" value="InterPro"/>
</dbReference>
<dbReference type="Proteomes" id="UP000017836">
    <property type="component" value="Unassembled WGS sequence"/>
</dbReference>
<dbReference type="PANTHER" id="PTHR19229">
    <property type="entry name" value="ATP-BINDING CASSETTE TRANSPORTER SUBFAMILY A ABCA"/>
    <property type="match status" value="1"/>
</dbReference>
<dbReference type="PANTHER" id="PTHR19229:SF154">
    <property type="entry name" value="ABC TRANSPORTER A FAMILY MEMBER 3-RELATED"/>
    <property type="match status" value="1"/>
</dbReference>
<dbReference type="GO" id="GO:0016020">
    <property type="term" value="C:membrane"/>
    <property type="evidence" value="ECO:0007669"/>
    <property type="project" value="InterPro"/>
</dbReference>
<dbReference type="InterPro" id="IPR003439">
    <property type="entry name" value="ABC_transporter-like_ATP-bd"/>
</dbReference>
<feature type="domain" description="ABC transporter" evidence="2">
    <location>
        <begin position="194"/>
        <end position="301"/>
    </location>
</feature>
<protein>
    <recommendedName>
        <fullName evidence="2">ABC transporter domain-containing protein</fullName>
    </recommendedName>
</protein>
<name>W1P1W6_AMBTC</name>
<dbReference type="OMA" id="EWILALM"/>
<organism evidence="3 4">
    <name type="scientific">Amborella trichopoda</name>
    <dbReference type="NCBI Taxonomy" id="13333"/>
    <lineage>
        <taxon>Eukaryota</taxon>
        <taxon>Viridiplantae</taxon>
        <taxon>Streptophyta</taxon>
        <taxon>Embryophyta</taxon>
        <taxon>Tracheophyta</taxon>
        <taxon>Spermatophyta</taxon>
        <taxon>Magnoliopsida</taxon>
        <taxon>Amborellales</taxon>
        <taxon>Amborellaceae</taxon>
        <taxon>Amborella</taxon>
    </lineage>
</organism>